<dbReference type="SMART" id="SM00248">
    <property type="entry name" value="ANK"/>
    <property type="match status" value="3"/>
</dbReference>
<name>A0A087UYC3_STEMI</name>
<keyword evidence="3" id="KW-1052">Target cell membrane</keyword>
<evidence type="ECO:0000256" key="6">
    <source>
        <dbReference type="ARBA" id="ARBA00023028"/>
    </source>
</evidence>
<keyword evidence="8" id="KW-1053">Target membrane</keyword>
<evidence type="ECO:0000256" key="5">
    <source>
        <dbReference type="ARBA" id="ARBA00022737"/>
    </source>
</evidence>
<feature type="non-terminal residue" evidence="10">
    <location>
        <position position="242"/>
    </location>
</feature>
<dbReference type="GO" id="GO:0044231">
    <property type="term" value="C:host cell presynaptic membrane"/>
    <property type="evidence" value="ECO:0007669"/>
    <property type="project" value="UniProtKB-KW"/>
</dbReference>
<keyword evidence="5" id="KW-0677">Repeat</keyword>
<reference evidence="10 11" key="1">
    <citation type="submission" date="2013-11" db="EMBL/GenBank/DDBJ databases">
        <title>Genome sequencing of Stegodyphus mimosarum.</title>
        <authorList>
            <person name="Bechsgaard J."/>
        </authorList>
    </citation>
    <scope>NUCLEOTIDE SEQUENCE [LARGE SCALE GENOMIC DNA]</scope>
</reference>
<evidence type="ECO:0000313" key="10">
    <source>
        <dbReference type="EMBL" id="KFM82362.1"/>
    </source>
</evidence>
<evidence type="ECO:0000313" key="11">
    <source>
        <dbReference type="Proteomes" id="UP000054359"/>
    </source>
</evidence>
<feature type="repeat" description="ANK" evidence="9">
    <location>
        <begin position="155"/>
        <end position="187"/>
    </location>
</feature>
<feature type="repeat" description="ANK" evidence="9">
    <location>
        <begin position="89"/>
        <end position="121"/>
    </location>
</feature>
<evidence type="ECO:0000256" key="1">
    <source>
        <dbReference type="ARBA" id="ARBA00004175"/>
    </source>
</evidence>
<keyword evidence="11" id="KW-1185">Reference proteome</keyword>
<dbReference type="Pfam" id="PF12796">
    <property type="entry name" value="Ank_2"/>
    <property type="match status" value="1"/>
</dbReference>
<dbReference type="OMA" id="PYTCNEL"/>
<keyword evidence="7 9" id="KW-0040">ANK repeat</keyword>
<organism evidence="10 11">
    <name type="scientific">Stegodyphus mimosarum</name>
    <name type="common">African social velvet spider</name>
    <dbReference type="NCBI Taxonomy" id="407821"/>
    <lineage>
        <taxon>Eukaryota</taxon>
        <taxon>Metazoa</taxon>
        <taxon>Ecdysozoa</taxon>
        <taxon>Arthropoda</taxon>
        <taxon>Chelicerata</taxon>
        <taxon>Arachnida</taxon>
        <taxon>Araneae</taxon>
        <taxon>Araneomorphae</taxon>
        <taxon>Entelegynae</taxon>
        <taxon>Eresoidea</taxon>
        <taxon>Eresidae</taxon>
        <taxon>Stegodyphus</taxon>
    </lineage>
</organism>
<gene>
    <name evidence="10" type="ORF">X975_01712</name>
</gene>
<protein>
    <submittedName>
        <fullName evidence="10">Ankyrin repeat family A protein 2</fullName>
    </submittedName>
</protein>
<keyword evidence="8" id="KW-0472">Membrane</keyword>
<evidence type="ECO:0000256" key="3">
    <source>
        <dbReference type="ARBA" id="ARBA00022537"/>
    </source>
</evidence>
<dbReference type="EMBL" id="KK122268">
    <property type="protein sequence ID" value="KFM82362.1"/>
    <property type="molecule type" value="Genomic_DNA"/>
</dbReference>
<keyword evidence="6" id="KW-0638">Presynaptic neurotoxin</keyword>
<proteinExistence type="predicted"/>
<keyword evidence="4" id="KW-0528">Neurotoxin</keyword>
<evidence type="ECO:0000256" key="7">
    <source>
        <dbReference type="ARBA" id="ARBA00023043"/>
    </source>
</evidence>
<dbReference type="Proteomes" id="UP000054359">
    <property type="component" value="Unassembled WGS sequence"/>
</dbReference>
<dbReference type="PROSITE" id="PS50297">
    <property type="entry name" value="ANK_REP_REGION"/>
    <property type="match status" value="3"/>
</dbReference>
<dbReference type="SUPFAM" id="SSF48403">
    <property type="entry name" value="Ankyrin repeat"/>
    <property type="match status" value="1"/>
</dbReference>
<dbReference type="PROSITE" id="PS50088">
    <property type="entry name" value="ANK_REPEAT"/>
    <property type="match status" value="3"/>
</dbReference>
<dbReference type="InterPro" id="IPR002110">
    <property type="entry name" value="Ankyrin_rpt"/>
</dbReference>
<dbReference type="GO" id="GO:0006887">
    <property type="term" value="P:exocytosis"/>
    <property type="evidence" value="ECO:0007669"/>
    <property type="project" value="UniProtKB-KW"/>
</dbReference>
<evidence type="ECO:0000256" key="8">
    <source>
        <dbReference type="ARBA" id="ARBA00023298"/>
    </source>
</evidence>
<dbReference type="AlphaFoldDB" id="A0A087UYC3"/>
<dbReference type="OrthoDB" id="10251692at2759"/>
<feature type="repeat" description="ANK" evidence="9">
    <location>
        <begin position="122"/>
        <end position="154"/>
    </location>
</feature>
<evidence type="ECO:0000256" key="2">
    <source>
        <dbReference type="ARBA" id="ARBA00022483"/>
    </source>
</evidence>
<dbReference type="GO" id="GO:0044218">
    <property type="term" value="C:other organism cell membrane"/>
    <property type="evidence" value="ECO:0007669"/>
    <property type="project" value="UniProtKB-KW"/>
</dbReference>
<dbReference type="PANTHER" id="PTHR24173:SF74">
    <property type="entry name" value="ANKYRIN REPEAT DOMAIN-CONTAINING PROTEIN 16"/>
    <property type="match status" value="1"/>
</dbReference>
<accession>A0A087UYC3</accession>
<dbReference type="InterPro" id="IPR036770">
    <property type="entry name" value="Ankyrin_rpt-contain_sf"/>
</dbReference>
<keyword evidence="2" id="KW-0268">Exocytosis</keyword>
<dbReference type="Gene3D" id="1.25.40.20">
    <property type="entry name" value="Ankyrin repeat-containing domain"/>
    <property type="match status" value="1"/>
</dbReference>
<keyword evidence="6" id="KW-0800">Toxin</keyword>
<comment type="subcellular location">
    <subcellularLocation>
        <location evidence="1">Target cell membrane</location>
    </subcellularLocation>
</comment>
<evidence type="ECO:0000256" key="9">
    <source>
        <dbReference type="PROSITE-ProRule" id="PRU00023"/>
    </source>
</evidence>
<dbReference type="PANTHER" id="PTHR24173">
    <property type="entry name" value="ANKYRIN REPEAT CONTAINING"/>
    <property type="match status" value="1"/>
</dbReference>
<sequence>MPSSLLLNESTGQDTTTSFSISALNRDGTRSAFSPYKPTTVLTNLQRGNVQTQTPSVLPERSVHQLAAQGELFLQNLDDSFNVNLQDENGFTPLMWASSYGQLETVRKLIFRGASVSVVGSSGENALILASASGHAAIVRELINFGASLDYKDQEGNTALMYAAYNNHSGCTQELLNAGADLTAVNETFDSAYDIAVKRRSKNGVFFFLLKTLFCIVSLEIHLTEWSSSCHGEIYVEYHVGG</sequence>
<dbReference type="STRING" id="407821.A0A087UYC3"/>
<evidence type="ECO:0000256" key="4">
    <source>
        <dbReference type="ARBA" id="ARBA00022699"/>
    </source>
</evidence>